<dbReference type="Proteomes" id="UP000886865">
    <property type="component" value="Unassembled WGS sequence"/>
</dbReference>
<sequence length="300" mass="34867">MNVSPVNVSYKNYIYNKNHVANNTNITRQTTFRGNFPLEKLLNFSHKPVNIETITPEVYFIDMYGYGRNMQWAKQMTELAKNTSKLIRNKARFDDVLSNLCHETQKINNNNCYGILRYSPHGFDIMNIKQRRGIEYFNKFVDILNKHKTYYYNPKSNSEYPDATTCTISKLGTDLDAEIIIIDYGIFRDPMGTPLYGAISNLEFAKEEYEKLLQIKNPSLNQINKSCATIHWLIAQETPWKRGSDSIARLLTTSIYAAYNVKVFPPKTGISFDFEAFGSDLNEYIKKYPDLFTQRPYKIP</sequence>
<dbReference type="Pfam" id="PF05394">
    <property type="entry name" value="AvrB_AvrC"/>
    <property type="match status" value="1"/>
</dbReference>
<dbReference type="Gene3D" id="1.10.3290.20">
    <property type="match status" value="1"/>
</dbReference>
<accession>A0A9D1FIZ6</accession>
<protein>
    <submittedName>
        <fullName evidence="1">Uncharacterized protein</fullName>
    </submittedName>
</protein>
<dbReference type="InterPro" id="IPR036231">
    <property type="entry name" value="Avirulence_B/C_sf"/>
</dbReference>
<evidence type="ECO:0000313" key="1">
    <source>
        <dbReference type="EMBL" id="HIS74065.1"/>
    </source>
</evidence>
<reference evidence="1" key="2">
    <citation type="journal article" date="2021" name="PeerJ">
        <title>Extensive microbial diversity within the chicken gut microbiome revealed by metagenomics and culture.</title>
        <authorList>
            <person name="Gilroy R."/>
            <person name="Ravi A."/>
            <person name="Getino M."/>
            <person name="Pursley I."/>
            <person name="Horton D.L."/>
            <person name="Alikhan N.F."/>
            <person name="Baker D."/>
            <person name="Gharbi K."/>
            <person name="Hall N."/>
            <person name="Watson M."/>
            <person name="Adriaenssens E.M."/>
            <person name="Foster-Nyarko E."/>
            <person name="Jarju S."/>
            <person name="Secka A."/>
            <person name="Antonio M."/>
            <person name="Oren A."/>
            <person name="Chaudhuri R.R."/>
            <person name="La Ragione R."/>
            <person name="Hildebrand F."/>
            <person name="Pallen M.J."/>
        </authorList>
    </citation>
    <scope>NUCLEOTIDE SEQUENCE</scope>
    <source>
        <strain evidence="1">CHK152-2871</strain>
    </source>
</reference>
<proteinExistence type="predicted"/>
<reference evidence="1" key="1">
    <citation type="submission" date="2020-10" db="EMBL/GenBank/DDBJ databases">
        <authorList>
            <person name="Gilroy R."/>
        </authorList>
    </citation>
    <scope>NUCLEOTIDE SEQUENCE</scope>
    <source>
        <strain evidence="1">CHK152-2871</strain>
    </source>
</reference>
<dbReference type="EMBL" id="DVJQ01000029">
    <property type="protein sequence ID" value="HIS74065.1"/>
    <property type="molecule type" value="Genomic_DNA"/>
</dbReference>
<dbReference type="InterPro" id="IPR008798">
    <property type="entry name" value="Avirulence_B/C"/>
</dbReference>
<evidence type="ECO:0000313" key="2">
    <source>
        <dbReference type="Proteomes" id="UP000886865"/>
    </source>
</evidence>
<gene>
    <name evidence="1" type="ORF">IAA86_03480</name>
</gene>
<organism evidence="1 2">
    <name type="scientific">Candidatus Galligastranaerophilus intestinavium</name>
    <dbReference type="NCBI Taxonomy" id="2840836"/>
    <lineage>
        <taxon>Bacteria</taxon>
        <taxon>Candidatus Galligastranaerophilus</taxon>
    </lineage>
</organism>
<dbReference type="AlphaFoldDB" id="A0A9D1FIZ6"/>
<dbReference type="SUPFAM" id="SSF103383">
    <property type="entry name" value="Antivirulence factor"/>
    <property type="match status" value="1"/>
</dbReference>
<name>A0A9D1FIZ6_9BACT</name>
<comment type="caution">
    <text evidence="1">The sequence shown here is derived from an EMBL/GenBank/DDBJ whole genome shotgun (WGS) entry which is preliminary data.</text>
</comment>